<dbReference type="Proteomes" id="UP000736672">
    <property type="component" value="Unassembled WGS sequence"/>
</dbReference>
<proteinExistence type="predicted"/>
<dbReference type="EMBL" id="JAGTJS010000002">
    <property type="protein sequence ID" value="KAH7273475.1"/>
    <property type="molecule type" value="Genomic_DNA"/>
</dbReference>
<name>A0A9P9RCX5_FUSSL</name>
<protein>
    <submittedName>
        <fullName evidence="1">Uncharacterized protein</fullName>
    </submittedName>
</protein>
<gene>
    <name evidence="1" type="ORF">B0J15DRAFT_477225</name>
</gene>
<reference evidence="1" key="1">
    <citation type="journal article" date="2021" name="Nat. Commun.">
        <title>Genetic determinants of endophytism in the Arabidopsis root mycobiome.</title>
        <authorList>
            <person name="Mesny F."/>
            <person name="Miyauchi S."/>
            <person name="Thiergart T."/>
            <person name="Pickel B."/>
            <person name="Atanasova L."/>
            <person name="Karlsson M."/>
            <person name="Huettel B."/>
            <person name="Barry K.W."/>
            <person name="Haridas S."/>
            <person name="Chen C."/>
            <person name="Bauer D."/>
            <person name="Andreopoulos W."/>
            <person name="Pangilinan J."/>
            <person name="LaButti K."/>
            <person name="Riley R."/>
            <person name="Lipzen A."/>
            <person name="Clum A."/>
            <person name="Drula E."/>
            <person name="Henrissat B."/>
            <person name="Kohler A."/>
            <person name="Grigoriev I.V."/>
            <person name="Martin F.M."/>
            <person name="Hacquard S."/>
        </authorList>
    </citation>
    <scope>NUCLEOTIDE SEQUENCE</scope>
    <source>
        <strain evidence="1">FSSC 5 MPI-SDFR-AT-0091</strain>
    </source>
</reference>
<keyword evidence="2" id="KW-1185">Reference proteome</keyword>
<organism evidence="1 2">
    <name type="scientific">Fusarium solani</name>
    <name type="common">Filamentous fungus</name>
    <dbReference type="NCBI Taxonomy" id="169388"/>
    <lineage>
        <taxon>Eukaryota</taxon>
        <taxon>Fungi</taxon>
        <taxon>Dikarya</taxon>
        <taxon>Ascomycota</taxon>
        <taxon>Pezizomycotina</taxon>
        <taxon>Sordariomycetes</taxon>
        <taxon>Hypocreomycetidae</taxon>
        <taxon>Hypocreales</taxon>
        <taxon>Nectriaceae</taxon>
        <taxon>Fusarium</taxon>
        <taxon>Fusarium solani species complex</taxon>
    </lineage>
</organism>
<evidence type="ECO:0000313" key="1">
    <source>
        <dbReference type="EMBL" id="KAH7273475.1"/>
    </source>
</evidence>
<evidence type="ECO:0000313" key="2">
    <source>
        <dbReference type="Proteomes" id="UP000736672"/>
    </source>
</evidence>
<dbReference type="AlphaFoldDB" id="A0A9P9RCX5"/>
<comment type="caution">
    <text evidence="1">The sequence shown here is derived from an EMBL/GenBank/DDBJ whole genome shotgun (WGS) entry which is preliminary data.</text>
</comment>
<accession>A0A9P9RCX5</accession>
<sequence length="110" mass="12531">MYVPLHVLCGIMTFAYCSLQYSTIQCLFASNAQLTNPHSWTLVFLSKRLQATAGNRALARSPPRPVMTLPTTSFPCRQWALYSSTLQSRPLAELHAFLAPQWRLFQREGR</sequence>